<name>A0A7X8TTX1_9VIBR</name>
<evidence type="ECO:0000256" key="2">
    <source>
        <dbReference type="SAM" id="SignalP"/>
    </source>
</evidence>
<keyword evidence="1" id="KW-1133">Transmembrane helix</keyword>
<comment type="caution">
    <text evidence="3">The sequence shown here is derived from an EMBL/GenBank/DDBJ whole genome shotgun (WGS) entry which is preliminary data.</text>
</comment>
<evidence type="ECO:0000313" key="4">
    <source>
        <dbReference type="Proteomes" id="UP000535589"/>
    </source>
</evidence>
<dbReference type="EMBL" id="JABAIK010000028">
    <property type="protein sequence ID" value="NLS14734.1"/>
    <property type="molecule type" value="Genomic_DNA"/>
</dbReference>
<keyword evidence="4" id="KW-1185">Reference proteome</keyword>
<reference evidence="3 4" key="1">
    <citation type="submission" date="2020-04" db="EMBL/GenBank/DDBJ databases">
        <title>Vibrio sp. SM6, a novel species isolated from seawater.</title>
        <authorList>
            <person name="Wang X."/>
        </authorList>
    </citation>
    <scope>NUCLEOTIDE SEQUENCE [LARGE SCALE GENOMIC DNA]</scope>
    <source>
        <strain evidence="3 4">SM6</strain>
    </source>
</reference>
<gene>
    <name evidence="3" type="ORF">HGP28_17895</name>
</gene>
<feature type="signal peptide" evidence="2">
    <location>
        <begin position="1"/>
        <end position="18"/>
    </location>
</feature>
<proteinExistence type="predicted"/>
<feature type="chain" id="PRO_5030838346" evidence="2">
    <location>
        <begin position="19"/>
        <end position="105"/>
    </location>
</feature>
<evidence type="ECO:0000256" key="1">
    <source>
        <dbReference type="SAM" id="Phobius"/>
    </source>
</evidence>
<dbReference type="Proteomes" id="UP000535589">
    <property type="component" value="Unassembled WGS sequence"/>
</dbReference>
<sequence>MKYIFALVFALFSSLALAEVAPLTPEEAGLILGAIKWVAGEYYAIVMLVFLALGFVWAQVRQFIKPETMAKAPDWLISILESIAANRGHAKNELDKNPIHFKRMQ</sequence>
<organism evidence="3 4">
    <name type="scientific">Vibrio agarilyticus</name>
    <dbReference type="NCBI Taxonomy" id="2726741"/>
    <lineage>
        <taxon>Bacteria</taxon>
        <taxon>Pseudomonadati</taxon>
        <taxon>Pseudomonadota</taxon>
        <taxon>Gammaproteobacteria</taxon>
        <taxon>Vibrionales</taxon>
        <taxon>Vibrionaceae</taxon>
        <taxon>Vibrio</taxon>
    </lineage>
</organism>
<evidence type="ECO:0000313" key="3">
    <source>
        <dbReference type="EMBL" id="NLS14734.1"/>
    </source>
</evidence>
<protein>
    <submittedName>
        <fullName evidence="3">Uncharacterized protein</fullName>
    </submittedName>
</protein>
<dbReference type="RefSeq" id="WP_130194980.1">
    <property type="nucleotide sequence ID" value="NZ_JABAIK010000028.1"/>
</dbReference>
<keyword evidence="1" id="KW-0472">Membrane</keyword>
<dbReference type="AlphaFoldDB" id="A0A7X8TTX1"/>
<keyword evidence="1" id="KW-0812">Transmembrane</keyword>
<feature type="transmembrane region" description="Helical" evidence="1">
    <location>
        <begin position="42"/>
        <end position="60"/>
    </location>
</feature>
<keyword evidence="2" id="KW-0732">Signal</keyword>
<accession>A0A7X8TTX1</accession>